<sequence length="53" mass="5822">MHVSHECTFHFFNFSLCVFCATFLWVVFSGHPASGVLTDLILSCVSRTGKGAL</sequence>
<keyword evidence="1" id="KW-0472">Membrane</keyword>
<name>A0A0L8GW92_OCTBM</name>
<proteinExistence type="predicted"/>
<evidence type="ECO:0000313" key="2">
    <source>
        <dbReference type="EMBL" id="KOF81331.1"/>
    </source>
</evidence>
<gene>
    <name evidence="2" type="ORF">OCBIM_22026660mg</name>
</gene>
<dbReference type="EMBL" id="KQ420089">
    <property type="protein sequence ID" value="KOF81331.1"/>
    <property type="molecule type" value="Genomic_DNA"/>
</dbReference>
<keyword evidence="1" id="KW-0812">Transmembrane</keyword>
<accession>A0A0L8GW92</accession>
<reference evidence="2" key="1">
    <citation type="submission" date="2015-07" db="EMBL/GenBank/DDBJ databases">
        <title>MeaNS - Measles Nucleotide Surveillance Program.</title>
        <authorList>
            <person name="Tran T."/>
            <person name="Druce J."/>
        </authorList>
    </citation>
    <scope>NUCLEOTIDE SEQUENCE</scope>
    <source>
        <strain evidence="2">UCB-OBI-ISO-001</strain>
        <tissue evidence="2">Gonad</tissue>
    </source>
</reference>
<evidence type="ECO:0000256" key="1">
    <source>
        <dbReference type="SAM" id="Phobius"/>
    </source>
</evidence>
<organism evidence="2">
    <name type="scientific">Octopus bimaculoides</name>
    <name type="common">California two-spotted octopus</name>
    <dbReference type="NCBI Taxonomy" id="37653"/>
    <lineage>
        <taxon>Eukaryota</taxon>
        <taxon>Metazoa</taxon>
        <taxon>Spiralia</taxon>
        <taxon>Lophotrochozoa</taxon>
        <taxon>Mollusca</taxon>
        <taxon>Cephalopoda</taxon>
        <taxon>Coleoidea</taxon>
        <taxon>Octopodiformes</taxon>
        <taxon>Octopoda</taxon>
        <taxon>Incirrata</taxon>
        <taxon>Octopodidae</taxon>
        <taxon>Octopus</taxon>
    </lineage>
</organism>
<dbReference type="AlphaFoldDB" id="A0A0L8GW92"/>
<feature type="transmembrane region" description="Helical" evidence="1">
    <location>
        <begin position="7"/>
        <end position="28"/>
    </location>
</feature>
<protein>
    <submittedName>
        <fullName evidence="2">Uncharacterized protein</fullName>
    </submittedName>
</protein>
<keyword evidence="1" id="KW-1133">Transmembrane helix</keyword>